<reference evidence="1" key="1">
    <citation type="submission" date="2014-11" db="EMBL/GenBank/DDBJ databases">
        <authorList>
            <person name="Amaro Gonzalez C."/>
        </authorList>
    </citation>
    <scope>NUCLEOTIDE SEQUENCE</scope>
</reference>
<protein>
    <submittedName>
        <fullName evidence="1">Uncharacterized protein</fullName>
    </submittedName>
</protein>
<evidence type="ECO:0000313" key="1">
    <source>
        <dbReference type="EMBL" id="JAH47846.1"/>
    </source>
</evidence>
<accession>A0A0E9T2K6</accession>
<organism evidence="1">
    <name type="scientific">Anguilla anguilla</name>
    <name type="common">European freshwater eel</name>
    <name type="synonym">Muraena anguilla</name>
    <dbReference type="NCBI Taxonomy" id="7936"/>
    <lineage>
        <taxon>Eukaryota</taxon>
        <taxon>Metazoa</taxon>
        <taxon>Chordata</taxon>
        <taxon>Craniata</taxon>
        <taxon>Vertebrata</taxon>
        <taxon>Euteleostomi</taxon>
        <taxon>Actinopterygii</taxon>
        <taxon>Neopterygii</taxon>
        <taxon>Teleostei</taxon>
        <taxon>Anguilliformes</taxon>
        <taxon>Anguillidae</taxon>
        <taxon>Anguilla</taxon>
    </lineage>
</organism>
<dbReference type="AlphaFoldDB" id="A0A0E9T2K6"/>
<name>A0A0E9T2K6_ANGAN</name>
<reference evidence="1" key="2">
    <citation type="journal article" date="2015" name="Fish Shellfish Immunol.">
        <title>Early steps in the European eel (Anguilla anguilla)-Vibrio vulnificus interaction in the gills: Role of the RtxA13 toxin.</title>
        <authorList>
            <person name="Callol A."/>
            <person name="Pajuelo D."/>
            <person name="Ebbesson L."/>
            <person name="Teles M."/>
            <person name="MacKenzie S."/>
            <person name="Amaro C."/>
        </authorList>
    </citation>
    <scope>NUCLEOTIDE SEQUENCE</scope>
</reference>
<proteinExistence type="predicted"/>
<dbReference type="EMBL" id="GBXM01060731">
    <property type="protein sequence ID" value="JAH47846.1"/>
    <property type="molecule type" value="Transcribed_RNA"/>
</dbReference>
<sequence length="45" mass="5338">MLSSFQLHHFYHSTHFELYIVAKRVQLFWELGCIIAPLPGMAEYL</sequence>